<evidence type="ECO:0000313" key="2">
    <source>
        <dbReference type="EMBL" id="NMX04443.1"/>
    </source>
</evidence>
<dbReference type="Pfam" id="PF00069">
    <property type="entry name" value="Pkinase"/>
    <property type="match status" value="1"/>
</dbReference>
<proteinExistence type="predicted"/>
<dbReference type="SUPFAM" id="SSF56112">
    <property type="entry name" value="Protein kinase-like (PK-like)"/>
    <property type="match status" value="1"/>
</dbReference>
<dbReference type="RefSeq" id="WP_169763299.1">
    <property type="nucleotide sequence ID" value="NZ_JABCUQ010000041.1"/>
</dbReference>
<organism evidence="2 3">
    <name type="scientific">Mobiluncus mulieris</name>
    <dbReference type="NCBI Taxonomy" id="2052"/>
    <lineage>
        <taxon>Bacteria</taxon>
        <taxon>Bacillati</taxon>
        <taxon>Actinomycetota</taxon>
        <taxon>Actinomycetes</taxon>
        <taxon>Actinomycetales</taxon>
        <taxon>Actinomycetaceae</taxon>
        <taxon>Mobiluncus</taxon>
    </lineage>
</organism>
<dbReference type="GO" id="GO:0005737">
    <property type="term" value="C:cytoplasm"/>
    <property type="evidence" value="ECO:0007669"/>
    <property type="project" value="TreeGrafter"/>
</dbReference>
<gene>
    <name evidence="2" type="ORF">HHJ77_11165</name>
</gene>
<feature type="domain" description="Protein kinase" evidence="1">
    <location>
        <begin position="12"/>
        <end position="274"/>
    </location>
</feature>
<dbReference type="GO" id="GO:0004674">
    <property type="term" value="F:protein serine/threonine kinase activity"/>
    <property type="evidence" value="ECO:0007669"/>
    <property type="project" value="UniProtKB-KW"/>
</dbReference>
<reference evidence="2 3" key="1">
    <citation type="submission" date="2020-04" db="EMBL/GenBank/DDBJ databases">
        <title>Antimicrobial susceptibility and clonality of vaginal-derived multi-drug resistant Mobiluncus isolates in China.</title>
        <authorList>
            <person name="Zhang X."/>
        </authorList>
    </citation>
    <scope>NUCLEOTIDE SEQUENCE [LARGE SCALE GENOMIC DNA]</scope>
    <source>
        <strain evidence="2 3">12</strain>
    </source>
</reference>
<dbReference type="PANTHER" id="PTHR24348:SF68">
    <property type="entry name" value="SERINE_THREONINE-PROTEIN KINASE ATG1C"/>
    <property type="match status" value="1"/>
</dbReference>
<dbReference type="Gene3D" id="1.10.510.10">
    <property type="entry name" value="Transferase(Phosphotransferase) domain 1"/>
    <property type="match status" value="1"/>
</dbReference>
<sequence>MDYKEFCTKFTYCSEAPVARGGQKIVWRASHADYGEVVVKLVDSGDARTRREIEIIQGNHFDAVPRIYETVDVVYQGQDKLAIVEEFIAGVNLRDFIKGGGRYDLSQAVDFLDKGLEFLKQISAKKIVHRDIKPENIVMRGDKPVFLDFGIARVLDADSITETGNLGPNTPGYAAPEQFLGIKTRIDVRADMFSLGVVTYELLTGRNPFRQGASTPFEIQFNTVTITPADYGIPGDSEHQFMGLISSMMNKTVWSRPRDAQHALSLLRSVRKTFKG</sequence>
<evidence type="ECO:0000259" key="1">
    <source>
        <dbReference type="PROSITE" id="PS50011"/>
    </source>
</evidence>
<dbReference type="PROSITE" id="PS50011">
    <property type="entry name" value="PROTEIN_KINASE_DOM"/>
    <property type="match status" value="1"/>
</dbReference>
<evidence type="ECO:0000313" key="3">
    <source>
        <dbReference type="Proteomes" id="UP000575397"/>
    </source>
</evidence>
<keyword evidence="2" id="KW-0808">Transferase</keyword>
<dbReference type="PANTHER" id="PTHR24348">
    <property type="entry name" value="SERINE/THREONINE-PROTEIN KINASE UNC-51-RELATED"/>
    <property type="match status" value="1"/>
</dbReference>
<dbReference type="InterPro" id="IPR011009">
    <property type="entry name" value="Kinase-like_dom_sf"/>
</dbReference>
<name>A0A7Y0UVC7_9ACTO</name>
<dbReference type="AlphaFoldDB" id="A0A7Y0UVC7"/>
<protein>
    <submittedName>
        <fullName evidence="2">Serine/threonine protein kinase</fullName>
    </submittedName>
</protein>
<dbReference type="InterPro" id="IPR008271">
    <property type="entry name" value="Ser/Thr_kinase_AS"/>
</dbReference>
<dbReference type="CDD" id="cd14014">
    <property type="entry name" value="STKc_PknB_like"/>
    <property type="match status" value="1"/>
</dbReference>
<dbReference type="InterPro" id="IPR045269">
    <property type="entry name" value="Atg1-like"/>
</dbReference>
<keyword evidence="2" id="KW-0418">Kinase</keyword>
<dbReference type="PROSITE" id="PS00108">
    <property type="entry name" value="PROTEIN_KINASE_ST"/>
    <property type="match status" value="1"/>
</dbReference>
<dbReference type="InterPro" id="IPR000719">
    <property type="entry name" value="Prot_kinase_dom"/>
</dbReference>
<dbReference type="Proteomes" id="UP000575397">
    <property type="component" value="Unassembled WGS sequence"/>
</dbReference>
<accession>A0A7Y0UVC7</accession>
<dbReference type="GO" id="GO:0005524">
    <property type="term" value="F:ATP binding"/>
    <property type="evidence" value="ECO:0007669"/>
    <property type="project" value="InterPro"/>
</dbReference>
<dbReference type="EMBL" id="JABCUS010000039">
    <property type="protein sequence ID" value="NMX04443.1"/>
    <property type="molecule type" value="Genomic_DNA"/>
</dbReference>
<keyword evidence="2" id="KW-0723">Serine/threonine-protein kinase</keyword>
<comment type="caution">
    <text evidence="2">The sequence shown here is derived from an EMBL/GenBank/DDBJ whole genome shotgun (WGS) entry which is preliminary data.</text>
</comment>
<dbReference type="SMART" id="SM00220">
    <property type="entry name" value="S_TKc"/>
    <property type="match status" value="1"/>
</dbReference>